<protein>
    <recommendedName>
        <fullName evidence="4">L-lactate oxidase</fullName>
    </recommendedName>
</protein>
<evidence type="ECO:0000259" key="6">
    <source>
        <dbReference type="PROSITE" id="PS51349"/>
    </source>
</evidence>
<dbReference type="InterPro" id="IPR037396">
    <property type="entry name" value="FMN_HAD"/>
</dbReference>
<dbReference type="Gene3D" id="3.20.20.70">
    <property type="entry name" value="Aldolase class I"/>
    <property type="match status" value="1"/>
</dbReference>
<evidence type="ECO:0000256" key="1">
    <source>
        <dbReference type="ARBA" id="ARBA00001917"/>
    </source>
</evidence>
<keyword evidence="8" id="KW-1185">Reference proteome</keyword>
<reference evidence="7" key="1">
    <citation type="submission" date="2023-06" db="EMBL/GenBank/DDBJ databases">
        <title>A Treasure from Seagulls: Isolation and Description of Aciduricobacillus qingdaonensis gen. nov., sp. nov., a Rare Obligately Uric Acid-utilizing Member in the Family Bacillaceae.</title>
        <authorList>
            <person name="Liu W."/>
            <person name="Wang B."/>
        </authorList>
    </citation>
    <scope>NUCLEOTIDE SEQUENCE</scope>
    <source>
        <strain evidence="7">44XB</strain>
    </source>
</reference>
<dbReference type="PIRSF" id="PIRSF000138">
    <property type="entry name" value="Al-hdrx_acd_dh"/>
    <property type="match status" value="1"/>
</dbReference>
<accession>A0ABY9KV37</accession>
<dbReference type="EMBL" id="CP129113">
    <property type="protein sequence ID" value="WLV24107.1"/>
    <property type="molecule type" value="Genomic_DNA"/>
</dbReference>
<dbReference type="PROSITE" id="PS00557">
    <property type="entry name" value="FMN_HYDROXY_ACID_DH_1"/>
    <property type="match status" value="1"/>
</dbReference>
<dbReference type="SMART" id="SM01240">
    <property type="entry name" value="IMPDH"/>
    <property type="match status" value="1"/>
</dbReference>
<proteinExistence type="inferred from homology"/>
<sequence length="378" mass="41527">MSKKQDTLMKHIDGETHFPYRFENVEKKAQEVLPKEAFDYIQSGAGREETLSNNRTSLEQVKIVPRMLQNVGNIDLSVKLFGNTYKQPVFLAPIGMQKLAHPEAELATVRAAKKHGVPMIVSTASTFSLEEIAKEVPDHPLWYQIYWNERHPDVSINMAVRAEQAGYDAIVVTVDTVLIGWRERDLENQFSPLKAGYGLANFKNDEAFMSHLDGTDDDTIVRGIVENFAHPTLNWKDIEKIKKATGLPVIVKGILDPEDARFALEHGVDGIIVSNHGGRQLDGVIGSAEALPTIVEEINGQIPVLFDGGIRRGADVVKALALGADAVLVGRPFMYGLAIDGENGVSNVLEHLLSDLHVSAGLAGSPDVRTLKALKTRK</sequence>
<comment type="similarity">
    <text evidence="3">Belongs to the FMN-dependent alpha-hydroxy acid dehydrogenase family.</text>
</comment>
<comment type="catalytic activity">
    <reaction evidence="5">
        <text>(S)-lactate + O2 = pyruvate + H2O2</text>
        <dbReference type="Rhea" id="RHEA:55868"/>
        <dbReference type="ChEBI" id="CHEBI:15361"/>
        <dbReference type="ChEBI" id="CHEBI:15379"/>
        <dbReference type="ChEBI" id="CHEBI:16240"/>
        <dbReference type="ChEBI" id="CHEBI:16651"/>
    </reaction>
    <physiologicalReaction direction="left-to-right" evidence="5">
        <dbReference type="Rhea" id="RHEA:55869"/>
    </physiologicalReaction>
</comment>
<dbReference type="InterPro" id="IPR013785">
    <property type="entry name" value="Aldolase_TIM"/>
</dbReference>
<dbReference type="RefSeq" id="WP_348026801.1">
    <property type="nucleotide sequence ID" value="NZ_CP129113.1"/>
</dbReference>
<evidence type="ECO:0000256" key="2">
    <source>
        <dbReference type="ARBA" id="ARBA00023002"/>
    </source>
</evidence>
<dbReference type="InterPro" id="IPR012133">
    <property type="entry name" value="Alpha-hydoxy_acid_DH_FMN"/>
</dbReference>
<dbReference type="InterPro" id="IPR000262">
    <property type="entry name" value="FMN-dep_DH"/>
</dbReference>
<keyword evidence="2 7" id="KW-0560">Oxidoreductase</keyword>
<dbReference type="InterPro" id="IPR008259">
    <property type="entry name" value="FMN_hydac_DH_AS"/>
</dbReference>
<evidence type="ECO:0000313" key="8">
    <source>
        <dbReference type="Proteomes" id="UP001180087"/>
    </source>
</evidence>
<evidence type="ECO:0000313" key="7">
    <source>
        <dbReference type="EMBL" id="WLV24107.1"/>
    </source>
</evidence>
<evidence type="ECO:0000256" key="4">
    <source>
        <dbReference type="ARBA" id="ARBA00029513"/>
    </source>
</evidence>
<dbReference type="PANTHER" id="PTHR10578:SF143">
    <property type="entry name" value="FMN-DEPENDENT ALPHA-HYDROXY ACID DEHYDROGENASE PB1A11.03"/>
    <property type="match status" value="1"/>
</dbReference>
<dbReference type="SUPFAM" id="SSF51395">
    <property type="entry name" value="FMN-linked oxidoreductases"/>
    <property type="match status" value="1"/>
</dbReference>
<evidence type="ECO:0000256" key="3">
    <source>
        <dbReference type="ARBA" id="ARBA00024042"/>
    </source>
</evidence>
<dbReference type="Proteomes" id="UP001180087">
    <property type="component" value="Chromosome"/>
</dbReference>
<dbReference type="PANTHER" id="PTHR10578">
    <property type="entry name" value="S -2-HYDROXY-ACID OXIDASE-RELATED"/>
    <property type="match status" value="1"/>
</dbReference>
<organism evidence="7 8">
    <name type="scientific">Aciduricibacillus chroicocephali</name>
    <dbReference type="NCBI Taxonomy" id="3054939"/>
    <lineage>
        <taxon>Bacteria</taxon>
        <taxon>Bacillati</taxon>
        <taxon>Bacillota</taxon>
        <taxon>Bacilli</taxon>
        <taxon>Bacillales</taxon>
        <taxon>Bacillaceae</taxon>
        <taxon>Aciduricibacillus</taxon>
    </lineage>
</organism>
<dbReference type="GO" id="GO:0016491">
    <property type="term" value="F:oxidoreductase activity"/>
    <property type="evidence" value="ECO:0007669"/>
    <property type="project" value="UniProtKB-KW"/>
</dbReference>
<gene>
    <name evidence="7" type="ORF">QR721_10725</name>
</gene>
<dbReference type="PROSITE" id="PS51349">
    <property type="entry name" value="FMN_HYDROXY_ACID_DH_2"/>
    <property type="match status" value="1"/>
</dbReference>
<dbReference type="Pfam" id="PF01070">
    <property type="entry name" value="FMN_dh"/>
    <property type="match status" value="1"/>
</dbReference>
<name>A0ABY9KV37_9BACI</name>
<comment type="cofactor">
    <cofactor evidence="1">
        <name>FMN</name>
        <dbReference type="ChEBI" id="CHEBI:58210"/>
    </cofactor>
</comment>
<feature type="domain" description="FMN hydroxy acid dehydrogenase" evidence="6">
    <location>
        <begin position="14"/>
        <end position="378"/>
    </location>
</feature>
<evidence type="ECO:0000256" key="5">
    <source>
        <dbReference type="ARBA" id="ARBA00048754"/>
    </source>
</evidence>